<dbReference type="Proteomes" id="UP000654075">
    <property type="component" value="Unassembled WGS sequence"/>
</dbReference>
<feature type="non-terminal residue" evidence="2">
    <location>
        <position position="1"/>
    </location>
</feature>
<name>A0A813E6C2_POLGL</name>
<dbReference type="AlphaFoldDB" id="A0A813E6C2"/>
<keyword evidence="3" id="KW-1185">Reference proteome</keyword>
<organism evidence="2 3">
    <name type="scientific">Polarella glacialis</name>
    <name type="common">Dinoflagellate</name>
    <dbReference type="NCBI Taxonomy" id="89957"/>
    <lineage>
        <taxon>Eukaryota</taxon>
        <taxon>Sar</taxon>
        <taxon>Alveolata</taxon>
        <taxon>Dinophyceae</taxon>
        <taxon>Suessiales</taxon>
        <taxon>Suessiaceae</taxon>
        <taxon>Polarella</taxon>
    </lineage>
</organism>
<gene>
    <name evidence="2" type="ORF">PGLA1383_LOCUS11772</name>
</gene>
<accession>A0A813E6C2</accession>
<comment type="caution">
    <text evidence="2">The sequence shown here is derived from an EMBL/GenBank/DDBJ whole genome shotgun (WGS) entry which is preliminary data.</text>
</comment>
<keyword evidence="1" id="KW-0812">Transmembrane</keyword>
<keyword evidence="1" id="KW-0472">Membrane</keyword>
<sequence>ASIGDLVGCQVVDTPQAQLAEQLGVEVHGILGQPFFEQFDVDIDRYRGRAELYAPGEVASQGFNTNVKHIPGIALPFGNLGVAIKGRIVGGEASNEAMVGLIDSSAAHTVINWEAAKALGFSGPNDPRCLGAAKVLGAGQNGQAEEMPVVYVKLSVCGAPEGVRSKMHGVSKEKWDAKGGEGWYFEDLSGGPGCVDFGAVNVAIGNVLTLAVLDDSKIGPFKGPAVIVGCNLGMLRTALDGDGLGTKEHLKQPLALQRQRRCAGRAHLLSIALVCATAVAILLSPRAAVFRLTGVAFLLASHVLVYAVAFRRGMQRRAGQKFDEASRQRTLLQDVEERLLMALSGIDKDIVGLAHGGELTTLAAEQPHMVPVAKSPDTALAAEPQMRQ</sequence>
<feature type="transmembrane region" description="Helical" evidence="1">
    <location>
        <begin position="266"/>
        <end position="283"/>
    </location>
</feature>
<reference evidence="2" key="1">
    <citation type="submission" date="2021-02" db="EMBL/GenBank/DDBJ databases">
        <authorList>
            <person name="Dougan E. K."/>
            <person name="Rhodes N."/>
            <person name="Thang M."/>
            <person name="Chan C."/>
        </authorList>
    </citation>
    <scope>NUCLEOTIDE SEQUENCE</scope>
</reference>
<feature type="non-terminal residue" evidence="2">
    <location>
        <position position="388"/>
    </location>
</feature>
<dbReference type="EMBL" id="CAJNNV010006161">
    <property type="protein sequence ID" value="CAE8593162.1"/>
    <property type="molecule type" value="Genomic_DNA"/>
</dbReference>
<evidence type="ECO:0000313" key="3">
    <source>
        <dbReference type="Proteomes" id="UP000654075"/>
    </source>
</evidence>
<proteinExistence type="predicted"/>
<protein>
    <submittedName>
        <fullName evidence="2">Uncharacterized protein</fullName>
    </submittedName>
</protein>
<evidence type="ECO:0000256" key="1">
    <source>
        <dbReference type="SAM" id="Phobius"/>
    </source>
</evidence>
<evidence type="ECO:0000313" key="2">
    <source>
        <dbReference type="EMBL" id="CAE8593162.1"/>
    </source>
</evidence>
<dbReference type="OrthoDB" id="438733at2759"/>
<feature type="transmembrane region" description="Helical" evidence="1">
    <location>
        <begin position="289"/>
        <end position="310"/>
    </location>
</feature>
<keyword evidence="1" id="KW-1133">Transmembrane helix</keyword>